<protein>
    <submittedName>
        <fullName evidence="2">SMI1/KNR4 family protein</fullName>
    </submittedName>
</protein>
<dbReference type="EMBL" id="JAGFBV010000002">
    <property type="protein sequence ID" value="MBP4136950.1"/>
    <property type="molecule type" value="Genomic_DNA"/>
</dbReference>
<accession>A0A940X6K2</accession>
<name>A0A940X6K2_9FLAO</name>
<dbReference type="AlphaFoldDB" id="A0A940X6K2"/>
<organism evidence="2 3">
    <name type="scientific">Flavobacterium geliluteum</name>
    <dbReference type="NCBI Taxonomy" id="2816120"/>
    <lineage>
        <taxon>Bacteria</taxon>
        <taxon>Pseudomonadati</taxon>
        <taxon>Bacteroidota</taxon>
        <taxon>Flavobacteriia</taxon>
        <taxon>Flavobacteriales</taxon>
        <taxon>Flavobacteriaceae</taxon>
        <taxon>Flavobacterium</taxon>
    </lineage>
</organism>
<dbReference type="SUPFAM" id="SSF160631">
    <property type="entry name" value="SMI1/KNR4-like"/>
    <property type="match status" value="1"/>
</dbReference>
<reference evidence="2 3" key="1">
    <citation type="submission" date="2021-03" db="EMBL/GenBank/DDBJ databases">
        <title>Flavobacterium Flabelliformis Sp. Nov. And Flavobacterium Geliluteum Sp. Nov., Two Novel Multidrug Resistant Psychrophilic Species Isolated From Antarctica.</title>
        <authorList>
            <person name="Kralova S."/>
            <person name="Busse H.J."/>
            <person name="Bezdicek M."/>
            <person name="Nykrynova M."/>
            <person name="Kroupova E."/>
            <person name="Krsek D."/>
            <person name="Sedlacek I."/>
        </authorList>
    </citation>
    <scope>NUCLEOTIDE SEQUENCE [LARGE SCALE GENOMIC DNA]</scope>
    <source>
        <strain evidence="2 3">P7388</strain>
    </source>
</reference>
<dbReference type="InterPro" id="IPR018958">
    <property type="entry name" value="Knr4/Smi1-like_dom"/>
</dbReference>
<feature type="domain" description="Knr4/Smi1-like" evidence="1">
    <location>
        <begin position="28"/>
        <end position="122"/>
    </location>
</feature>
<dbReference type="Proteomes" id="UP000675047">
    <property type="component" value="Unassembled WGS sequence"/>
</dbReference>
<keyword evidence="3" id="KW-1185">Reference proteome</keyword>
<sequence>MKIEYLAKLQDNPYENPSDLKNSFIIEGITLNEIQDLEKLYNNGNPFPKVLKELLFLAGNYCYVCDYGIDETQQELQEWVREDMADNGRTISRPFYAFDVYGGDQFLFIYLDEGENPTVYEAHPWITGSNWIKHLDNLTIKSLVDSGIERVKRGENPF</sequence>
<evidence type="ECO:0000313" key="2">
    <source>
        <dbReference type="EMBL" id="MBP4136950.1"/>
    </source>
</evidence>
<comment type="caution">
    <text evidence="2">The sequence shown here is derived from an EMBL/GenBank/DDBJ whole genome shotgun (WGS) entry which is preliminary data.</text>
</comment>
<gene>
    <name evidence="2" type="ORF">J3495_02525</name>
</gene>
<evidence type="ECO:0000259" key="1">
    <source>
        <dbReference type="Pfam" id="PF09346"/>
    </source>
</evidence>
<dbReference type="Pfam" id="PF09346">
    <property type="entry name" value="SMI1_KNR4"/>
    <property type="match status" value="1"/>
</dbReference>
<dbReference type="InterPro" id="IPR037883">
    <property type="entry name" value="Knr4/Smi1-like_sf"/>
</dbReference>
<proteinExistence type="predicted"/>
<evidence type="ECO:0000313" key="3">
    <source>
        <dbReference type="Proteomes" id="UP000675047"/>
    </source>
</evidence>
<dbReference type="RefSeq" id="WP_210664989.1">
    <property type="nucleotide sequence ID" value="NZ_JAGFBV010000002.1"/>
</dbReference>